<dbReference type="PANTHER" id="PTHR47112">
    <property type="entry name" value="PX DOMAIN-CONTAINING PROTEIN"/>
    <property type="match status" value="1"/>
</dbReference>
<dbReference type="AlphaFoldDB" id="A0A1A8VWQ1"/>
<evidence type="ECO:0000313" key="2">
    <source>
        <dbReference type="EMBL" id="SBS84933.1"/>
    </source>
</evidence>
<gene>
    <name evidence="3" type="ORF">POVCU1_026230</name>
    <name evidence="2" type="ORF">POVCU2_0028740</name>
</gene>
<feature type="domain" description="PH" evidence="1">
    <location>
        <begin position="34"/>
        <end position="180"/>
    </location>
</feature>
<dbReference type="Pfam" id="PF00169">
    <property type="entry name" value="PH"/>
    <property type="match status" value="1"/>
</dbReference>
<reference evidence="4 5" key="1">
    <citation type="submission" date="2016-05" db="EMBL/GenBank/DDBJ databases">
        <authorList>
            <person name="Naeem Raeece"/>
        </authorList>
    </citation>
    <scope>NUCLEOTIDE SEQUENCE [LARGE SCALE GENOMIC DNA]</scope>
</reference>
<accession>A0A1A8VWQ1</accession>
<dbReference type="EMBL" id="FLQV01000479">
    <property type="protein sequence ID" value="SBS93621.1"/>
    <property type="molecule type" value="Genomic_DNA"/>
</dbReference>
<dbReference type="CDD" id="cd00821">
    <property type="entry name" value="PH"/>
    <property type="match status" value="1"/>
</dbReference>
<evidence type="ECO:0000313" key="4">
    <source>
        <dbReference type="Proteomes" id="UP000078546"/>
    </source>
</evidence>
<dbReference type="InterPro" id="IPR011993">
    <property type="entry name" value="PH-like_dom_sf"/>
</dbReference>
<organism evidence="2 5">
    <name type="scientific">Plasmodium ovale curtisi</name>
    <dbReference type="NCBI Taxonomy" id="864141"/>
    <lineage>
        <taxon>Eukaryota</taxon>
        <taxon>Sar</taxon>
        <taxon>Alveolata</taxon>
        <taxon>Apicomplexa</taxon>
        <taxon>Aconoidasida</taxon>
        <taxon>Haemosporida</taxon>
        <taxon>Plasmodiidae</taxon>
        <taxon>Plasmodium</taxon>
        <taxon>Plasmodium (Plasmodium)</taxon>
    </lineage>
</organism>
<dbReference type="Gene3D" id="3.90.1720.10">
    <property type="entry name" value="endopeptidase domain like (from Nostoc punctiforme)"/>
    <property type="match status" value="1"/>
</dbReference>
<dbReference type="InterPro" id="IPR038765">
    <property type="entry name" value="Papain-like_cys_pep_sf"/>
</dbReference>
<evidence type="ECO:0000313" key="3">
    <source>
        <dbReference type="EMBL" id="SBS93621.1"/>
    </source>
</evidence>
<dbReference type="PANTHER" id="PTHR47112:SF1">
    <property type="entry name" value="PX DOMAIN-CONTAINING PROTEIN"/>
    <property type="match status" value="1"/>
</dbReference>
<proteinExistence type="predicted"/>
<name>A0A1A8VWQ1_PLAOA</name>
<dbReference type="PROSITE" id="PS50003">
    <property type="entry name" value="PH_DOMAIN"/>
    <property type="match status" value="1"/>
</dbReference>
<dbReference type="SUPFAM" id="SSF54001">
    <property type="entry name" value="Cysteine proteinases"/>
    <property type="match status" value="1"/>
</dbReference>
<dbReference type="Gene3D" id="2.30.29.30">
    <property type="entry name" value="Pleckstrin-homology domain (PH domain)/Phosphotyrosine-binding domain (PTB)"/>
    <property type="match status" value="1"/>
</dbReference>
<dbReference type="InterPro" id="IPR001849">
    <property type="entry name" value="PH_domain"/>
</dbReference>
<dbReference type="EMBL" id="FLQU01000383">
    <property type="protein sequence ID" value="SBS84933.1"/>
    <property type="molecule type" value="Genomic_DNA"/>
</dbReference>
<dbReference type="SUPFAM" id="SSF50729">
    <property type="entry name" value="PH domain-like"/>
    <property type="match status" value="1"/>
</dbReference>
<dbReference type="Proteomes" id="UP000078560">
    <property type="component" value="Unassembled WGS sequence"/>
</dbReference>
<evidence type="ECO:0000313" key="5">
    <source>
        <dbReference type="Proteomes" id="UP000078560"/>
    </source>
</evidence>
<dbReference type="Proteomes" id="UP000078546">
    <property type="component" value="Unassembled WGS sequence"/>
</dbReference>
<sequence>MEKIAKHECDHFTQEFVDFSDDFVFCSSCHNFSPHHKEGYLEKRFSNSWSGYTKRWFLLKNKKLYYFKSKETLRPSGVLDLQLIHMNINVNRKNDNLKRKYFKITNMGLKGKETQMTASYVIFENMLRLMCCIESRVCKNEKENESILVLNPKNTDVKLYLRGEDKEINEWYNLLNKSMDNNKIISQPKFIFSENNFWKIDRISVDIFESIADTGDIVLFRSNHATAMLQRMITRGEYDHIGMILRNDKNNLFLLEALSNMVRQQFNHNVPRTLREQC</sequence>
<dbReference type="SMART" id="SM00233">
    <property type="entry name" value="PH"/>
    <property type="match status" value="1"/>
</dbReference>
<reference evidence="2" key="2">
    <citation type="submission" date="2016-05" db="EMBL/GenBank/DDBJ databases">
        <authorList>
            <person name="Lavstsen T."/>
            <person name="Jespersen J.S."/>
        </authorList>
    </citation>
    <scope>NUCLEOTIDE SEQUENCE [LARGE SCALE GENOMIC DNA]</scope>
</reference>
<protein>
    <recommendedName>
        <fullName evidence="1">PH domain-containing protein</fullName>
    </recommendedName>
</protein>
<evidence type="ECO:0000259" key="1">
    <source>
        <dbReference type="PROSITE" id="PS50003"/>
    </source>
</evidence>